<evidence type="ECO:0000313" key="2">
    <source>
        <dbReference type="EMBL" id="PZD93696.1"/>
    </source>
</evidence>
<evidence type="ECO:0000256" key="1">
    <source>
        <dbReference type="SAM" id="Phobius"/>
    </source>
</evidence>
<sequence length="97" mass="10317">MSKWAGIAANAALGLIFPYVLAGVVLLVYGFMQPAERIDQIFGILIAAGYTGLVAAVNWITLRGQAAAAVWQGLFLNALAWSAACALTLYIQRYGLL</sequence>
<proteinExistence type="predicted"/>
<dbReference type="Proteomes" id="UP000249522">
    <property type="component" value="Unassembled WGS sequence"/>
</dbReference>
<keyword evidence="1" id="KW-0472">Membrane</keyword>
<reference evidence="2 3" key="1">
    <citation type="submission" date="2018-06" db="EMBL/GenBank/DDBJ databases">
        <title>Paenibacillus imtechensis sp. nov.</title>
        <authorList>
            <person name="Pinnaka A.K."/>
            <person name="Singh H."/>
            <person name="Kaur M."/>
        </authorList>
    </citation>
    <scope>NUCLEOTIDE SEQUENCE [LARGE SCALE GENOMIC DNA]</scope>
    <source>
        <strain evidence="2 3">SMB1</strain>
    </source>
</reference>
<keyword evidence="1" id="KW-1133">Transmembrane helix</keyword>
<comment type="caution">
    <text evidence="2">The sequence shown here is derived from an EMBL/GenBank/DDBJ whole genome shotgun (WGS) entry which is preliminary data.</text>
</comment>
<evidence type="ECO:0000313" key="3">
    <source>
        <dbReference type="Proteomes" id="UP000249522"/>
    </source>
</evidence>
<accession>A0A2W1L2X6</accession>
<dbReference type="EMBL" id="QKRB01000057">
    <property type="protein sequence ID" value="PZD93696.1"/>
    <property type="molecule type" value="Genomic_DNA"/>
</dbReference>
<dbReference type="AlphaFoldDB" id="A0A2W1L2X6"/>
<feature type="transmembrane region" description="Helical" evidence="1">
    <location>
        <begin position="41"/>
        <end position="62"/>
    </location>
</feature>
<keyword evidence="1" id="KW-0812">Transmembrane</keyword>
<name>A0A2W1L2X6_9BACL</name>
<feature type="transmembrane region" description="Helical" evidence="1">
    <location>
        <begin position="68"/>
        <end position="91"/>
    </location>
</feature>
<feature type="transmembrane region" description="Helical" evidence="1">
    <location>
        <begin position="6"/>
        <end position="29"/>
    </location>
</feature>
<protein>
    <submittedName>
        <fullName evidence="2">Uncharacterized protein</fullName>
    </submittedName>
</protein>
<organism evidence="2 3">
    <name type="scientific">Paenibacillus sambharensis</name>
    <dbReference type="NCBI Taxonomy" id="1803190"/>
    <lineage>
        <taxon>Bacteria</taxon>
        <taxon>Bacillati</taxon>
        <taxon>Bacillota</taxon>
        <taxon>Bacilli</taxon>
        <taxon>Bacillales</taxon>
        <taxon>Paenibacillaceae</taxon>
        <taxon>Paenibacillus</taxon>
    </lineage>
</organism>
<gene>
    <name evidence="2" type="ORF">DNH61_24095</name>
</gene>
<keyword evidence="3" id="KW-1185">Reference proteome</keyword>
<dbReference type="RefSeq" id="WP_111149366.1">
    <property type="nucleotide sequence ID" value="NZ_QKRB01000057.1"/>
</dbReference>